<name>A0A0P7WN50_9RHOB</name>
<dbReference type="PANTHER" id="PTHR30043:SF9">
    <property type="entry name" value="PHOSPHONATES TRANSPORT SYSTEM PERMEASE PROTEIN"/>
    <property type="match status" value="1"/>
</dbReference>
<keyword evidence="2 6" id="KW-0813">Transport</keyword>
<dbReference type="GO" id="GO:0005886">
    <property type="term" value="C:plasma membrane"/>
    <property type="evidence" value="ECO:0007669"/>
    <property type="project" value="UniProtKB-SubCell"/>
</dbReference>
<dbReference type="InterPro" id="IPR005769">
    <property type="entry name" value="PhnE/PtxC"/>
</dbReference>
<comment type="similarity">
    <text evidence="6">Belongs to the binding-protein-dependent transport system permease family.</text>
</comment>
<dbReference type="EMBL" id="FBYC01000001">
    <property type="protein sequence ID" value="CUX79560.1"/>
    <property type="molecule type" value="Genomic_DNA"/>
</dbReference>
<evidence type="ECO:0000256" key="3">
    <source>
        <dbReference type="ARBA" id="ARBA00022692"/>
    </source>
</evidence>
<protein>
    <submittedName>
        <fullName evidence="9">ABC-type phosphonate uptake system permease component phnE</fullName>
    </submittedName>
    <submittedName>
        <fullName evidence="8">Phosphonate transport system permease protein</fullName>
    </submittedName>
</protein>
<dbReference type="NCBIfam" id="TIGR01097">
    <property type="entry name" value="PhnE"/>
    <property type="match status" value="1"/>
</dbReference>
<evidence type="ECO:0000313" key="11">
    <source>
        <dbReference type="Proteomes" id="UP000182045"/>
    </source>
</evidence>
<keyword evidence="5 6" id="KW-0472">Membrane</keyword>
<evidence type="ECO:0000313" key="8">
    <source>
        <dbReference type="EMBL" id="CUX79560.1"/>
    </source>
</evidence>
<dbReference type="GO" id="GO:0015416">
    <property type="term" value="F:ABC-type phosphonate transporter activity"/>
    <property type="evidence" value="ECO:0007669"/>
    <property type="project" value="InterPro"/>
</dbReference>
<dbReference type="AlphaFoldDB" id="A0A0P7WN50"/>
<evidence type="ECO:0000256" key="2">
    <source>
        <dbReference type="ARBA" id="ARBA00022448"/>
    </source>
</evidence>
<feature type="transmembrane region" description="Helical" evidence="6">
    <location>
        <begin position="250"/>
        <end position="268"/>
    </location>
</feature>
<dbReference type="InterPro" id="IPR035906">
    <property type="entry name" value="MetI-like_sf"/>
</dbReference>
<dbReference type="SUPFAM" id="SSF161098">
    <property type="entry name" value="MetI-like"/>
    <property type="match status" value="1"/>
</dbReference>
<feature type="transmembrane region" description="Helical" evidence="6">
    <location>
        <begin position="93"/>
        <end position="115"/>
    </location>
</feature>
<dbReference type="Proteomes" id="UP000050413">
    <property type="component" value="Unassembled WGS sequence"/>
</dbReference>
<dbReference type="STRING" id="1666912.Ga0058931_0243"/>
<dbReference type="PROSITE" id="PS50928">
    <property type="entry name" value="ABC_TM1"/>
    <property type="match status" value="1"/>
</dbReference>
<organism evidence="9 10">
    <name type="scientific">Roseibaca calidilacus</name>
    <dbReference type="NCBI Taxonomy" id="1666912"/>
    <lineage>
        <taxon>Bacteria</taxon>
        <taxon>Pseudomonadati</taxon>
        <taxon>Pseudomonadota</taxon>
        <taxon>Alphaproteobacteria</taxon>
        <taxon>Rhodobacterales</taxon>
        <taxon>Paracoccaceae</taxon>
        <taxon>Roseinatronobacter</taxon>
    </lineage>
</organism>
<keyword evidence="11" id="KW-1185">Reference proteome</keyword>
<feature type="transmembrane region" description="Helical" evidence="6">
    <location>
        <begin position="35"/>
        <end position="54"/>
    </location>
</feature>
<dbReference type="OrthoDB" id="7820570at2"/>
<evidence type="ECO:0000256" key="6">
    <source>
        <dbReference type="RuleBase" id="RU363032"/>
    </source>
</evidence>
<feature type="transmembrane region" description="Helical" evidence="6">
    <location>
        <begin position="226"/>
        <end position="243"/>
    </location>
</feature>
<reference evidence="9 10" key="1">
    <citation type="submission" date="2015-09" db="EMBL/GenBank/DDBJ databases">
        <title>Identification and resolution of microdiversity through metagenomic sequencing of parallel consortia.</title>
        <authorList>
            <person name="Nelson W.C."/>
            <person name="Romine M.F."/>
            <person name="Lindemann S.R."/>
        </authorList>
    </citation>
    <scope>NUCLEOTIDE SEQUENCE [LARGE SCALE GENOMIC DNA]</scope>
    <source>
        <strain evidence="9">HL-91</strain>
    </source>
</reference>
<dbReference type="EMBL" id="LJSG01000012">
    <property type="protein sequence ID" value="KPP92266.1"/>
    <property type="molecule type" value="Genomic_DNA"/>
</dbReference>
<accession>A0A0P7WN50</accession>
<dbReference type="Pfam" id="PF00528">
    <property type="entry name" value="BPD_transp_1"/>
    <property type="match status" value="1"/>
</dbReference>
<reference evidence="8 11" key="2">
    <citation type="submission" date="2016-01" db="EMBL/GenBank/DDBJ databases">
        <authorList>
            <person name="Varghese N."/>
        </authorList>
    </citation>
    <scope>NUCLEOTIDE SEQUENCE [LARGE SCALE GENOMIC DNA]</scope>
    <source>
        <strain evidence="8 11">HL-91</strain>
    </source>
</reference>
<sequence>MSTLSFAAISQADIDAARKRNPKAFGDPLVTTLRAASWAFVVIYIVWSLGFFEIDKLLNNADRAVQLLSRMVIWQDMATWQYANIYKGIAQTIAMAFVGTLLGTIFALGLAFFAARNTMPVGPVRHAVRRLLDVFRGIDQVVWGLVFVRAVGLGPLAGVLAIWISDMGNLAKLYSEAIENIDRKQVEGVRATGADTGRIIRYGYLPQILPVFISLSLYSFESSTRSATILGLVGAGGIGMIIIERFRAGLFDQVAFVVLNVLVVIAIIDWGSGLIRKRFIGERGH</sequence>
<evidence type="ECO:0000256" key="1">
    <source>
        <dbReference type="ARBA" id="ARBA00004651"/>
    </source>
</evidence>
<keyword evidence="3 6" id="KW-0812">Transmembrane</keyword>
<comment type="caution">
    <text evidence="9">The sequence shown here is derived from an EMBL/GenBank/DDBJ whole genome shotgun (WGS) entry which is preliminary data.</text>
</comment>
<evidence type="ECO:0000313" key="10">
    <source>
        <dbReference type="Proteomes" id="UP000050413"/>
    </source>
</evidence>
<dbReference type="InterPro" id="IPR000515">
    <property type="entry name" value="MetI-like"/>
</dbReference>
<keyword evidence="4 6" id="KW-1133">Transmembrane helix</keyword>
<proteinExistence type="inferred from homology"/>
<comment type="subcellular location">
    <subcellularLocation>
        <location evidence="1 6">Cell membrane</location>
        <topology evidence="1 6">Multi-pass membrane protein</topology>
    </subcellularLocation>
</comment>
<dbReference type="PATRIC" id="fig|1666912.4.peg.794"/>
<gene>
    <name evidence="9" type="primary">phnE-3</name>
    <name evidence="8" type="ORF">Ga0058931_0243</name>
    <name evidence="9" type="ORF">HLUCCA05_08275</name>
</gene>
<evidence type="ECO:0000259" key="7">
    <source>
        <dbReference type="PROSITE" id="PS50928"/>
    </source>
</evidence>
<dbReference type="Gene3D" id="1.10.3720.10">
    <property type="entry name" value="MetI-like"/>
    <property type="match status" value="1"/>
</dbReference>
<dbReference type="CDD" id="cd06261">
    <property type="entry name" value="TM_PBP2"/>
    <property type="match status" value="1"/>
</dbReference>
<evidence type="ECO:0000256" key="5">
    <source>
        <dbReference type="ARBA" id="ARBA00023136"/>
    </source>
</evidence>
<dbReference type="RefSeq" id="WP_072244345.1">
    <property type="nucleotide sequence ID" value="NZ_FBYC01000001.1"/>
</dbReference>
<dbReference type="Proteomes" id="UP000182045">
    <property type="component" value="Unassembled WGS sequence"/>
</dbReference>
<evidence type="ECO:0000256" key="4">
    <source>
        <dbReference type="ARBA" id="ARBA00022989"/>
    </source>
</evidence>
<feature type="transmembrane region" description="Helical" evidence="6">
    <location>
        <begin position="141"/>
        <end position="164"/>
    </location>
</feature>
<evidence type="ECO:0000313" key="9">
    <source>
        <dbReference type="EMBL" id="KPP92266.1"/>
    </source>
</evidence>
<dbReference type="PANTHER" id="PTHR30043">
    <property type="entry name" value="PHOSPHONATES TRANSPORT SYSTEM PERMEASE PROTEIN"/>
    <property type="match status" value="1"/>
</dbReference>
<feature type="domain" description="ABC transmembrane type-1" evidence="7">
    <location>
        <begin position="89"/>
        <end position="269"/>
    </location>
</feature>